<organism evidence="1 2">
    <name type="scientific">Vibrio variabilis</name>
    <dbReference type="NCBI Taxonomy" id="990271"/>
    <lineage>
        <taxon>Bacteria</taxon>
        <taxon>Pseudomonadati</taxon>
        <taxon>Pseudomonadota</taxon>
        <taxon>Gammaproteobacteria</taxon>
        <taxon>Vibrionales</taxon>
        <taxon>Vibrionaceae</taxon>
        <taxon>Vibrio</taxon>
    </lineage>
</organism>
<gene>
    <name evidence="1" type="ORF">JCM19239_156</name>
</gene>
<evidence type="ECO:0000313" key="1">
    <source>
        <dbReference type="EMBL" id="GAL26654.1"/>
    </source>
</evidence>
<dbReference type="Proteomes" id="UP000029223">
    <property type="component" value="Unassembled WGS sequence"/>
</dbReference>
<proteinExistence type="predicted"/>
<comment type="caution">
    <text evidence="1">The sequence shown here is derived from an EMBL/GenBank/DDBJ whole genome shotgun (WGS) entry which is preliminary data.</text>
</comment>
<evidence type="ECO:0000313" key="2">
    <source>
        <dbReference type="Proteomes" id="UP000029223"/>
    </source>
</evidence>
<name>A0ABQ0JD08_9VIBR</name>
<sequence>MMVSKILSQQSTDALHRQFGLDSSSVCFIDVYRLKYG</sequence>
<reference evidence="2" key="2">
    <citation type="submission" date="2014-09" db="EMBL/GenBank/DDBJ databases">
        <authorList>
            <consortium name="NBRP consortium"/>
            <person name="Sawabe T."/>
            <person name="Meirelles P."/>
            <person name="Nakanishi M."/>
            <person name="Sayaka M."/>
            <person name="Hattori M."/>
            <person name="Ohkuma M."/>
        </authorList>
    </citation>
    <scope>NUCLEOTIDE SEQUENCE [LARGE SCALE GENOMIC DNA]</scope>
    <source>
        <strain evidence="2">JCM 19239</strain>
    </source>
</reference>
<dbReference type="EMBL" id="BBMS01000020">
    <property type="protein sequence ID" value="GAL26654.1"/>
    <property type="molecule type" value="Genomic_DNA"/>
</dbReference>
<protein>
    <submittedName>
        <fullName evidence="1">Uncharacterized protein</fullName>
    </submittedName>
</protein>
<accession>A0ABQ0JD08</accession>
<keyword evidence="2" id="KW-1185">Reference proteome</keyword>
<reference evidence="2" key="1">
    <citation type="submission" date="2014-09" db="EMBL/GenBank/DDBJ databases">
        <title>Vibrio variabilis JCM 19239. (C206) whole genome shotgun sequence.</title>
        <authorList>
            <person name="Sawabe T."/>
            <person name="Meirelles P."/>
            <person name="Nakanishi M."/>
            <person name="Sayaka M."/>
            <person name="Hattori M."/>
            <person name="Ohkuma M."/>
        </authorList>
    </citation>
    <scope>NUCLEOTIDE SEQUENCE [LARGE SCALE GENOMIC DNA]</scope>
    <source>
        <strain evidence="2">JCM 19239</strain>
    </source>
</reference>